<gene>
    <name evidence="5" type="ORF">PEVE_00022766</name>
</gene>
<feature type="domain" description="CSD" evidence="4">
    <location>
        <begin position="2458"/>
        <end position="2529"/>
    </location>
</feature>
<dbReference type="InterPro" id="IPR002059">
    <property type="entry name" value="CSP_DNA-bd"/>
</dbReference>
<reference evidence="5 6" key="1">
    <citation type="submission" date="2022-05" db="EMBL/GenBank/DDBJ databases">
        <authorList>
            <consortium name="Genoscope - CEA"/>
            <person name="William W."/>
        </authorList>
    </citation>
    <scope>NUCLEOTIDE SEQUENCE [LARGE SCALE GENOMIC DNA]</scope>
</reference>
<keyword evidence="6" id="KW-1185">Reference proteome</keyword>
<feature type="domain" description="PNT" evidence="3">
    <location>
        <begin position="262"/>
        <end position="347"/>
    </location>
</feature>
<feature type="region of interest" description="Disordered" evidence="1">
    <location>
        <begin position="261"/>
        <end position="282"/>
    </location>
</feature>
<evidence type="ECO:0000259" key="3">
    <source>
        <dbReference type="PROSITE" id="PS51433"/>
    </source>
</evidence>
<dbReference type="Gene3D" id="1.10.150.50">
    <property type="entry name" value="Transcription Factor, Ets-1"/>
    <property type="match status" value="1"/>
</dbReference>
<dbReference type="InterPro" id="IPR013761">
    <property type="entry name" value="SAM/pointed_sf"/>
</dbReference>
<dbReference type="Gene3D" id="2.40.50.140">
    <property type="entry name" value="Nucleic acid-binding proteins"/>
    <property type="match status" value="2"/>
</dbReference>
<dbReference type="Pfam" id="PF00313">
    <property type="entry name" value="CSD"/>
    <property type="match status" value="1"/>
</dbReference>
<dbReference type="InterPro" id="IPR029071">
    <property type="entry name" value="Ubiquitin-like_domsf"/>
</dbReference>
<dbReference type="Pfam" id="PF04326">
    <property type="entry name" value="SLFN_AlbA_2"/>
    <property type="match status" value="1"/>
</dbReference>
<accession>A0ABN8M7F1</accession>
<dbReference type="PANTHER" id="PTHR16155">
    <property type="entry name" value="DED DOMAIN-CONTAINING PROTEIN"/>
    <property type="match status" value="1"/>
</dbReference>
<dbReference type="PROSITE" id="PS51857">
    <property type="entry name" value="CSD_2"/>
    <property type="match status" value="1"/>
</dbReference>
<dbReference type="Pfam" id="PF02198">
    <property type="entry name" value="SAM_PNT"/>
    <property type="match status" value="1"/>
</dbReference>
<feature type="region of interest" description="Disordered" evidence="1">
    <location>
        <begin position="349"/>
        <end position="398"/>
    </location>
</feature>
<feature type="compositionally biased region" description="Polar residues" evidence="1">
    <location>
        <begin position="387"/>
        <end position="396"/>
    </location>
</feature>
<sequence length="2574" mass="293479">VICREKRKDFSSAQHLVGFSGKVLRRKLKPLRRSRSDKLREAALEQDYLDKELQERYDNNISLIKFLLGNVGTTIDVLPNQIQVSLSGILHKDKKLRNKLEKEGFWIGELKGKMKALPVRRRFPFFSLLPRAKRKPLVPGSIICGDENHSGSLPGRKLPEKTPFLLRFMFVVLFLPSFKREEFFQMFVHGVKEDRPLVLTLWQDETGRALKEAVLKQCPSLPSYFILLFRGRKISDEHTLREQGLTQDCNIHVHFSLYGGMEKERDPTDKSGGERNKKAPDKWKKAQVKQWIDEVCEEYEIEEEDVSMLKTVSGRGLAKLTRQDFKERCPKQGDLIFTLWKELLKKSTEELGSDSAKSSPNSPRKGDVEHETNQATDVSPISVGPSPINSPRNMSPNDDKPVAVPILDSSQMSDMALKGPFGAVENLDEHKKYFTIDEISNRSPKDGEVVSVKGICSSGTHNVGSAGTLLIRNDPEEGNPFLELKVDIRVCPGSSSLSKHVLASILDVKLGEQFFVRGRVQSPHEGRKSLKKGFQILPFKIVVDSDHHAAFREDVKVKNSYLRQVSIPLPTECGIFPAEGSTQEPIFLKDSLEGTYGILFCYPNEQPEKIKESAVALKNSSSGDIFVGVDSSGTAIGSPMSRDEIIRKRDDLIRNVSGIFPNVNEGVSICTSAAQAHELVEKKKDFVAAMYLPPKAQEAVEILGETEKIPIIYRIHVEKGTSVVSFAKPEHTRAYTRVGTETKQMADYEDLFNRLESLANRNIPKRTATHINQEVEKASTYEVSEMHYSIFNRVKFETENKEFKVIIGDPKKIIPKDYIKRYSASFLNTDGGDILFGVDEDRATGFGHVVGVSMSPNDRKELLDESSEMICNLWPPVDSSHFFMKFIDVKCDASKNLLKYPKTYVDQQGKFVTFMFDNNSKVTKFLNLVKTKLGHCAIVRLQNRFGLLVKDITKLNAEHLLSELENERGKPPYFNMGVASFKEVEPVLRDLCIVHLHLKASPYPIHLTSPFHTFCLDKQGIVTEMEPEELLQRFSKRDYQYEPDKLLNALNGFEKENTSYVLICSPFCLSKNKSDLYGLVVPEWAMVFDFDQTPHQEGHLFNIYKPLHDRHQVDRNLFLQTPLDKRVEINPKNGVCWCAVRGYEDIDKTLSKEGHASWMTSHGHKVTALISDQLVVQINPNQLVVVCLWDDGYEDLFPSVNILLQHFFSCWGPTKALFVCSNHSTKSAVLSALIHPLGKAGFGKKIKGENVFVALPHEMARHIGAQLPPPYRSEGEFRVPRKFDVKQGEARIFPETLPQTIRQAIKGHLQIMYYDTGSTFKLKPEDEDKVREKFYCGSEIDESGLSNGIAIEREKMKDLKREMKSFLNDKRSHVCLTIVKAERGAGATTLCLQLLYEFHKHYVCARLLEFHDSLAGNVEKINQHCQLPVILFVDSEMAYLPEFVDFKKDAERRNLNLKLLIVESDLFYGQQQMSNKRKQPIPYIVGTAAYKTVEISRELSSDEAGQLVEQFLKINNISKEKKGELRKLKERVVKECSLRKFAFVSLTAFGKRFTGLPDYVEYRLAQANELQLQILEFLALIHVYTDFLFPVNALKGLAKREVVLLEGIFSNEDVRELLSPPSSAGKNVRRISFVEVADEVLKQQAKKREMVDPLYLKDVALRLAKCALSGPKPSKRIDRITRRLYVTSEYVSEKFSPLVRCVREQNPDVARDMLHELSDIFEKGSGVRAHLLAHLAKYYMIQYEDFQKAVPLIEEAVYENKDDVLLLHIHGDLIRLHVQNLKEQEEFSLSQVIRYAIESSHCFETVKEKRPLMEHGYSSDALIRKVVMLAAIKSVGGTRFVDFLKGFLNERRENIVAANFTPEDKYVLSLVPESFANLRAVSISEYKAKLKGSLLENLGDLDALKEISEELKEVMKGTNDEAWTDKVVLKTLSVVYSLEFERKELNPEEADERIKHLEQLLTVADFDEESMKIWIRCVRLGSKVPSLKEVRKKMDRWLKATSRRSPNALFYNYVVAILEALKDPKDTEKMKKANECIKELVQKRKLTRSKGVSQDPSLPVEWLHPKDGRHINSLESLLNHEDLVKDYLKGTSPRRQKPAGKEIINKALFEKKITKWDGVVDEITSDWKGIISLKNHISVSFVPVNVHPHMPNEGEKVTFCLAFNWTGPCAWYVVSEPGVAKARKAISLSSPFLPVNPEDDGSDSEVSDKGDDDGLLPMVSESLHKQTVFKRKSVLAENDQDYQWIRYQDKEMQGIIYKLFSDKGYGYIYHPNFEATLYFHARQIVPPVDSLQSIKQYSVVSFTVGMTSKGERAMNIKTVDEESISKQLKECREALVREESTDITTHPPEATRRKVRTVQTLDDLLGTRQEGYICDLRCPPEHKSVQGWIRLEVIQEGLFFQESLSGIQKKEIGNYRLEAKVQFRVNKNDDGFFAEDLYITEHPEAKQVQYKCGWEDSVGKGIQEGFIGFLKKRHGFITQDFPRERNLTGIFFHESDLKGCTIRQLNIGDRVHFRVEQNDRGCVAKQIDLLIPVVQAVQQQFWLKPLLHTCILMYCNAPSAAFTAVRCFKLKKKV</sequence>
<dbReference type="SUPFAM" id="SSF47769">
    <property type="entry name" value="SAM/Pointed domain"/>
    <property type="match status" value="1"/>
</dbReference>
<dbReference type="InterPro" id="IPR007421">
    <property type="entry name" value="Schlafen_AlbA_2_dom"/>
</dbReference>
<dbReference type="SMART" id="SM00251">
    <property type="entry name" value="SAM_PNT"/>
    <property type="match status" value="1"/>
</dbReference>
<feature type="non-terminal residue" evidence="5">
    <location>
        <position position="1"/>
    </location>
</feature>
<dbReference type="SMART" id="SM00357">
    <property type="entry name" value="CSP"/>
    <property type="match status" value="2"/>
</dbReference>
<dbReference type="InterPro" id="IPR003118">
    <property type="entry name" value="Pointed_dom"/>
</dbReference>
<dbReference type="Pfam" id="PF00240">
    <property type="entry name" value="ubiquitin"/>
    <property type="match status" value="1"/>
</dbReference>
<dbReference type="Gene3D" id="3.30.950.30">
    <property type="entry name" value="Schlafen, AAA domain"/>
    <property type="match status" value="1"/>
</dbReference>
<dbReference type="Proteomes" id="UP001159427">
    <property type="component" value="Unassembled WGS sequence"/>
</dbReference>
<dbReference type="PROSITE" id="PS50053">
    <property type="entry name" value="UBIQUITIN_2"/>
    <property type="match status" value="1"/>
</dbReference>
<dbReference type="InterPro" id="IPR000626">
    <property type="entry name" value="Ubiquitin-like_dom"/>
</dbReference>
<dbReference type="SUPFAM" id="SSF54236">
    <property type="entry name" value="Ubiquitin-like"/>
    <property type="match status" value="1"/>
</dbReference>
<evidence type="ECO:0000259" key="4">
    <source>
        <dbReference type="PROSITE" id="PS51857"/>
    </source>
</evidence>
<feature type="domain" description="Ubiquitin-like" evidence="2">
    <location>
        <begin position="184"/>
        <end position="260"/>
    </location>
</feature>
<dbReference type="InterPro" id="IPR012340">
    <property type="entry name" value="NA-bd_OB-fold"/>
</dbReference>
<dbReference type="InterPro" id="IPR038461">
    <property type="entry name" value="Schlafen_AlbA_2_dom_sf"/>
</dbReference>
<dbReference type="Gene3D" id="3.10.20.90">
    <property type="entry name" value="Phosphatidylinositol 3-kinase Catalytic Subunit, Chain A, domain 1"/>
    <property type="match status" value="1"/>
</dbReference>
<evidence type="ECO:0000313" key="5">
    <source>
        <dbReference type="EMBL" id="CAH3024387.1"/>
    </source>
</evidence>
<evidence type="ECO:0000259" key="2">
    <source>
        <dbReference type="PROSITE" id="PS50053"/>
    </source>
</evidence>
<dbReference type="CDD" id="cd17039">
    <property type="entry name" value="Ubl_ubiquitin_like"/>
    <property type="match status" value="1"/>
</dbReference>
<organism evidence="5 6">
    <name type="scientific">Porites evermanni</name>
    <dbReference type="NCBI Taxonomy" id="104178"/>
    <lineage>
        <taxon>Eukaryota</taxon>
        <taxon>Metazoa</taxon>
        <taxon>Cnidaria</taxon>
        <taxon>Anthozoa</taxon>
        <taxon>Hexacorallia</taxon>
        <taxon>Scleractinia</taxon>
        <taxon>Fungiina</taxon>
        <taxon>Poritidae</taxon>
        <taxon>Porites</taxon>
    </lineage>
</organism>
<dbReference type="InterPro" id="IPR011129">
    <property type="entry name" value="CSD"/>
</dbReference>
<name>A0ABN8M7F1_9CNID</name>
<protein>
    <submittedName>
        <fullName evidence="5">Uncharacterized protein</fullName>
    </submittedName>
</protein>
<evidence type="ECO:0000256" key="1">
    <source>
        <dbReference type="SAM" id="MobiDB-lite"/>
    </source>
</evidence>
<proteinExistence type="predicted"/>
<dbReference type="PANTHER" id="PTHR16155:SF19">
    <property type="entry name" value="DED DOMAIN-CONTAINING PROTEIN"/>
    <property type="match status" value="1"/>
</dbReference>
<dbReference type="PROSITE" id="PS51433">
    <property type="entry name" value="PNT"/>
    <property type="match status" value="1"/>
</dbReference>
<dbReference type="EMBL" id="CALNXI010000302">
    <property type="protein sequence ID" value="CAH3024387.1"/>
    <property type="molecule type" value="Genomic_DNA"/>
</dbReference>
<dbReference type="SUPFAM" id="SSF50249">
    <property type="entry name" value="Nucleic acid-binding proteins"/>
    <property type="match status" value="2"/>
</dbReference>
<evidence type="ECO:0000313" key="6">
    <source>
        <dbReference type="Proteomes" id="UP001159427"/>
    </source>
</evidence>
<comment type="caution">
    <text evidence="5">The sequence shown here is derived from an EMBL/GenBank/DDBJ whole genome shotgun (WGS) entry which is preliminary data.</text>
</comment>